<evidence type="ECO:0000313" key="2">
    <source>
        <dbReference type="EMBL" id="MFD1249423.1"/>
    </source>
</evidence>
<feature type="domain" description="Zinc finger CGNR" evidence="1">
    <location>
        <begin position="133"/>
        <end position="175"/>
    </location>
</feature>
<dbReference type="RefSeq" id="WP_367919769.1">
    <property type="nucleotide sequence ID" value="NZ_BAABAC010000024.1"/>
</dbReference>
<name>A0ABW3W271_9ACTN</name>
<dbReference type="Pfam" id="PF07336">
    <property type="entry name" value="ABATE"/>
    <property type="match status" value="1"/>
</dbReference>
<keyword evidence="3" id="KW-1185">Reference proteome</keyword>
<dbReference type="Gene3D" id="1.10.3300.10">
    <property type="entry name" value="Jann2411-like domain"/>
    <property type="match status" value="1"/>
</dbReference>
<protein>
    <submittedName>
        <fullName evidence="2">CGNR zinc finger domain-containing protein</fullName>
    </submittedName>
</protein>
<dbReference type="InterPro" id="IPR010852">
    <property type="entry name" value="ABATE"/>
</dbReference>
<dbReference type="EMBL" id="JBHTLX010000021">
    <property type="protein sequence ID" value="MFD1249423.1"/>
    <property type="molecule type" value="Genomic_DNA"/>
</dbReference>
<dbReference type="InterPro" id="IPR023286">
    <property type="entry name" value="ABATE_dom_sf"/>
</dbReference>
<dbReference type="PANTHER" id="PTHR35525">
    <property type="entry name" value="BLL6575 PROTEIN"/>
    <property type="match status" value="1"/>
</dbReference>
<dbReference type="SUPFAM" id="SSF160904">
    <property type="entry name" value="Jann2411-like"/>
    <property type="match status" value="1"/>
</dbReference>
<evidence type="ECO:0000313" key="3">
    <source>
        <dbReference type="Proteomes" id="UP001597229"/>
    </source>
</evidence>
<proteinExistence type="predicted"/>
<dbReference type="InterPro" id="IPR021005">
    <property type="entry name" value="Znf_CGNR"/>
</dbReference>
<accession>A0ABW3W271</accession>
<organism evidence="2 3">
    <name type="scientific">Nocardioides ginsengisoli</name>
    <dbReference type="NCBI Taxonomy" id="363868"/>
    <lineage>
        <taxon>Bacteria</taxon>
        <taxon>Bacillati</taxon>
        <taxon>Actinomycetota</taxon>
        <taxon>Actinomycetes</taxon>
        <taxon>Propionibacteriales</taxon>
        <taxon>Nocardioidaceae</taxon>
        <taxon>Nocardioides</taxon>
    </lineage>
</organism>
<dbReference type="Pfam" id="PF11706">
    <property type="entry name" value="zf-CGNR"/>
    <property type="match status" value="1"/>
</dbReference>
<gene>
    <name evidence="2" type="ORF">ACFQ3F_16605</name>
</gene>
<dbReference type="Proteomes" id="UP001597229">
    <property type="component" value="Unassembled WGS sequence"/>
</dbReference>
<sequence>MVFAHDTSLSLQAAVALVNSALDPVTISTPDELDEFFADHCYTGRHDGDQAEVDAVRAIVPQLRELLTADRDAAVAIVNAMLREASALPQLLRHDGYDWHLHAIDADRPFAERIIVETAMAMIDVIRADEMSRLAVCADDTCEGLVLDLSRNRSKRFCSVTCGNRNAVAAYRARQADAE</sequence>
<dbReference type="PANTHER" id="PTHR35525:SF3">
    <property type="entry name" value="BLL6575 PROTEIN"/>
    <property type="match status" value="1"/>
</dbReference>
<comment type="caution">
    <text evidence="2">The sequence shown here is derived from an EMBL/GenBank/DDBJ whole genome shotgun (WGS) entry which is preliminary data.</text>
</comment>
<evidence type="ECO:0000259" key="1">
    <source>
        <dbReference type="Pfam" id="PF11706"/>
    </source>
</evidence>
<reference evidence="3" key="1">
    <citation type="journal article" date="2019" name="Int. J. Syst. Evol. Microbiol.">
        <title>The Global Catalogue of Microorganisms (GCM) 10K type strain sequencing project: providing services to taxonomists for standard genome sequencing and annotation.</title>
        <authorList>
            <consortium name="The Broad Institute Genomics Platform"/>
            <consortium name="The Broad Institute Genome Sequencing Center for Infectious Disease"/>
            <person name="Wu L."/>
            <person name="Ma J."/>
        </authorList>
    </citation>
    <scope>NUCLEOTIDE SEQUENCE [LARGE SCALE GENOMIC DNA]</scope>
    <source>
        <strain evidence="3">CCUG 52478</strain>
    </source>
</reference>